<reference evidence="2 3" key="1">
    <citation type="submission" date="2018-08" db="EMBL/GenBank/DDBJ databases">
        <title>Meiothermus terrae DSM 26712 genome sequencing project.</title>
        <authorList>
            <person name="Da Costa M.S."/>
            <person name="Albuquerque L."/>
            <person name="Raposo P."/>
            <person name="Froufe H.J.C."/>
            <person name="Barroso C.S."/>
            <person name="Egas C."/>
        </authorList>
    </citation>
    <scope>NUCLEOTIDE SEQUENCE [LARGE SCALE GENOMIC DNA]</scope>
    <source>
        <strain evidence="2 3">DSM 26712</strain>
    </source>
</reference>
<keyword evidence="3" id="KW-1185">Reference proteome</keyword>
<dbReference type="SUPFAM" id="SSF48452">
    <property type="entry name" value="TPR-like"/>
    <property type="match status" value="2"/>
</dbReference>
<accession>A0A399EJN3</accession>
<dbReference type="PROSITE" id="PS50005">
    <property type="entry name" value="TPR"/>
    <property type="match status" value="2"/>
</dbReference>
<evidence type="ECO:0000313" key="3">
    <source>
        <dbReference type="Proteomes" id="UP000265715"/>
    </source>
</evidence>
<dbReference type="OrthoDB" id="25420at2"/>
<dbReference type="Gene3D" id="1.25.40.10">
    <property type="entry name" value="Tetratricopeptide repeat domain"/>
    <property type="match status" value="2"/>
</dbReference>
<dbReference type="InterPro" id="IPR011990">
    <property type="entry name" value="TPR-like_helical_dom_sf"/>
</dbReference>
<dbReference type="Proteomes" id="UP000265715">
    <property type="component" value="Unassembled WGS sequence"/>
</dbReference>
<protein>
    <submittedName>
        <fullName evidence="2">Tetratricopeptide repeat protein</fullName>
    </submittedName>
</protein>
<evidence type="ECO:0000256" key="1">
    <source>
        <dbReference type="PROSITE-ProRule" id="PRU00339"/>
    </source>
</evidence>
<dbReference type="EMBL" id="QXDL01000116">
    <property type="protein sequence ID" value="RIH82562.1"/>
    <property type="molecule type" value="Genomic_DNA"/>
</dbReference>
<gene>
    <name evidence="2" type="ORF">Mterra_02604</name>
</gene>
<evidence type="ECO:0000313" key="2">
    <source>
        <dbReference type="EMBL" id="RIH82562.1"/>
    </source>
</evidence>
<dbReference type="RefSeq" id="WP_119315609.1">
    <property type="nucleotide sequence ID" value="NZ_QXDL01000116.1"/>
</dbReference>
<feature type="repeat" description="TPR" evidence="1">
    <location>
        <begin position="666"/>
        <end position="699"/>
    </location>
</feature>
<organism evidence="2 3">
    <name type="scientific">Calidithermus terrae</name>
    <dbReference type="NCBI Taxonomy" id="1408545"/>
    <lineage>
        <taxon>Bacteria</taxon>
        <taxon>Thermotogati</taxon>
        <taxon>Deinococcota</taxon>
        <taxon>Deinococci</taxon>
        <taxon>Thermales</taxon>
        <taxon>Thermaceae</taxon>
        <taxon>Calidithermus</taxon>
    </lineage>
</organism>
<dbReference type="SMART" id="SM00028">
    <property type="entry name" value="TPR"/>
    <property type="match status" value="3"/>
</dbReference>
<dbReference type="AlphaFoldDB" id="A0A399EJN3"/>
<comment type="caution">
    <text evidence="2">The sequence shown here is derived from an EMBL/GenBank/DDBJ whole genome shotgun (WGS) entry which is preliminary data.</text>
</comment>
<proteinExistence type="predicted"/>
<dbReference type="InterPro" id="IPR019734">
    <property type="entry name" value="TPR_rpt"/>
</dbReference>
<dbReference type="PANTHER" id="PTHR47691:SF3">
    <property type="entry name" value="HTH-TYPE TRANSCRIPTIONAL REGULATOR RV0890C-RELATED"/>
    <property type="match status" value="1"/>
</dbReference>
<dbReference type="PANTHER" id="PTHR47691">
    <property type="entry name" value="REGULATOR-RELATED"/>
    <property type="match status" value="1"/>
</dbReference>
<dbReference type="InterPro" id="IPR027417">
    <property type="entry name" value="P-loop_NTPase"/>
</dbReference>
<keyword evidence="1" id="KW-0802">TPR repeat</keyword>
<feature type="repeat" description="TPR" evidence="1">
    <location>
        <begin position="590"/>
        <end position="623"/>
    </location>
</feature>
<name>A0A399EJN3_9DEIN</name>
<dbReference type="SUPFAM" id="SSF52540">
    <property type="entry name" value="P-loop containing nucleoside triphosphate hydrolases"/>
    <property type="match status" value="1"/>
</dbReference>
<sequence length="790" mass="86133">MRLKSLGGLELEGSKFRREKPLLLLAYLALEGPKPRRFVAELFWPEAPNPMNNLAVALNHLRKLGAAQADEQRVWAGSGCDAAELREHLRAGRTREAFGLYRGAFAEGLDLGEAGPELEEWVWETRESLARELRAALLWQAEEEARLARFAEAGRLAEAAYRLPGCPPPEPEELPRLHRLLRAAEHPACEAVEREARELGLRLESTPETARGRLRPGLVGRGAELERLGRLEPGRWAWVRGGPGMGKTTLLRELALRRGGRYLPGRSGLPYATLEPLLGDLEGSETALLRRLARAAEPLLLDGWEAADPESRQLLSRLHALRPDFAVVLAGQGEAPLPVDLRLELGPLTAPDLAEHPGAFEATGGVPALVGAFLRGEPLEEALEARLLRLGAAEREVYAALALLPSPDLGTVRQALGLEAAALVQAHETLLEMGLVEASGAVRGQGVALRHLEGEPALAQRLSLALARLLPDPQALPLYRRARALWEPADLPKVRRAFHHWAQELLRRGFPKRAVELLEDSPPSPETALLRARALERSSLFRQALDLLEGLEPTPQTQALASRLLFKLGYPDEARKAAEAALGGPLEAEAEALNTLGEIALRRGQAQEALELFSRAATLWQAAGQRSRWLWALNNRAVARSVLGGYVEEAFAEVMQAAGEDPSARAMVLFNMGQGHLNRRELPQAEQAFLRAIDLALESGALTPAALAWNGLGVIRHGGQPASARQAYAKALELAQQAGDAQLTAIALANLAELEGNVPAWEQAVELLERSGFLAMAREVRATMETFMRR</sequence>